<evidence type="ECO:0000313" key="3">
    <source>
        <dbReference type="Proteomes" id="UP001241758"/>
    </source>
</evidence>
<feature type="transmembrane region" description="Helical" evidence="1">
    <location>
        <begin position="59"/>
        <end position="80"/>
    </location>
</feature>
<dbReference type="EMBL" id="JASCTH010000069">
    <property type="protein sequence ID" value="MDI6106022.1"/>
    <property type="molecule type" value="Genomic_DNA"/>
</dbReference>
<gene>
    <name evidence="2" type="ORF">QLQ12_46400</name>
</gene>
<feature type="transmembrane region" description="Helical" evidence="1">
    <location>
        <begin position="20"/>
        <end position="39"/>
    </location>
</feature>
<keyword evidence="1" id="KW-0472">Membrane</keyword>
<proteinExistence type="predicted"/>
<feature type="transmembrane region" description="Helical" evidence="1">
    <location>
        <begin position="123"/>
        <end position="142"/>
    </location>
</feature>
<name>A0ABT6X1X7_9ACTN</name>
<comment type="caution">
    <text evidence="2">The sequence shown here is derived from an EMBL/GenBank/DDBJ whole genome shotgun (WGS) entry which is preliminary data.</text>
</comment>
<organism evidence="2 3">
    <name type="scientific">Actinoplanes sandaracinus</name>
    <dbReference type="NCBI Taxonomy" id="3045177"/>
    <lineage>
        <taxon>Bacteria</taxon>
        <taxon>Bacillati</taxon>
        <taxon>Actinomycetota</taxon>
        <taxon>Actinomycetes</taxon>
        <taxon>Micromonosporales</taxon>
        <taxon>Micromonosporaceae</taxon>
        <taxon>Actinoplanes</taxon>
    </lineage>
</organism>
<accession>A0ABT6X1X7</accession>
<reference evidence="2 3" key="1">
    <citation type="submission" date="2023-05" db="EMBL/GenBank/DDBJ databases">
        <title>Actinoplanes sp. NEAU-A12 genome sequencing.</title>
        <authorList>
            <person name="Wang Z.-S."/>
        </authorList>
    </citation>
    <scope>NUCLEOTIDE SEQUENCE [LARGE SCALE GENOMIC DNA]</scope>
    <source>
        <strain evidence="2 3">NEAU-A12</strain>
    </source>
</reference>
<dbReference type="RefSeq" id="WP_282767482.1">
    <property type="nucleotide sequence ID" value="NZ_JASCTH010000069.1"/>
</dbReference>
<sequence>MAAGPAFTARPATRARVRSLRLAAVAGAVLVALLTWVLIEPVIGHDLYAPGLNGAQPENIGIVETVAAALAPALAAWAFLAVLEKFFPRRATLIWTVVAVVVLVATMPWSGTFRSEGDHLSLVVLHLVVAAVLIPALAWSAAHRPRLPQDSRPTRPRRARRSTR</sequence>
<evidence type="ECO:0000313" key="2">
    <source>
        <dbReference type="EMBL" id="MDI6106022.1"/>
    </source>
</evidence>
<dbReference type="InterPro" id="IPR045713">
    <property type="entry name" value="DUF6069"/>
</dbReference>
<dbReference type="Proteomes" id="UP001241758">
    <property type="component" value="Unassembled WGS sequence"/>
</dbReference>
<dbReference type="Pfam" id="PF19545">
    <property type="entry name" value="DUF6069"/>
    <property type="match status" value="1"/>
</dbReference>
<keyword evidence="1" id="KW-1133">Transmembrane helix</keyword>
<protein>
    <submittedName>
        <fullName evidence="2">DUF6069 family protein</fullName>
    </submittedName>
</protein>
<feature type="transmembrane region" description="Helical" evidence="1">
    <location>
        <begin position="92"/>
        <end position="111"/>
    </location>
</feature>
<evidence type="ECO:0000256" key="1">
    <source>
        <dbReference type="SAM" id="Phobius"/>
    </source>
</evidence>
<keyword evidence="3" id="KW-1185">Reference proteome</keyword>
<keyword evidence="1" id="KW-0812">Transmembrane</keyword>